<evidence type="ECO:0000313" key="4">
    <source>
        <dbReference type="Proteomes" id="UP001497382"/>
    </source>
</evidence>
<keyword evidence="1" id="KW-0812">Transmembrane</keyword>
<organism evidence="3 4">
    <name type="scientific">Larinioides sclopetarius</name>
    <dbReference type="NCBI Taxonomy" id="280406"/>
    <lineage>
        <taxon>Eukaryota</taxon>
        <taxon>Metazoa</taxon>
        <taxon>Ecdysozoa</taxon>
        <taxon>Arthropoda</taxon>
        <taxon>Chelicerata</taxon>
        <taxon>Arachnida</taxon>
        <taxon>Araneae</taxon>
        <taxon>Araneomorphae</taxon>
        <taxon>Entelegynae</taxon>
        <taxon>Araneoidea</taxon>
        <taxon>Araneidae</taxon>
        <taxon>Larinioides</taxon>
    </lineage>
</organism>
<dbReference type="InterPro" id="IPR052356">
    <property type="entry name" value="Thiol_S-MT"/>
</dbReference>
<name>A0AAV1Z3W8_9ARAC</name>
<dbReference type="InterPro" id="IPR013216">
    <property type="entry name" value="Methyltransf_11"/>
</dbReference>
<dbReference type="AlphaFoldDB" id="A0AAV1Z3W8"/>
<accession>A0AAV1Z3W8</accession>
<keyword evidence="4" id="KW-1185">Reference proteome</keyword>
<feature type="non-terminal residue" evidence="3">
    <location>
        <position position="1"/>
    </location>
</feature>
<dbReference type="GO" id="GO:0008757">
    <property type="term" value="F:S-adenosylmethionine-dependent methyltransferase activity"/>
    <property type="evidence" value="ECO:0007669"/>
    <property type="project" value="InterPro"/>
</dbReference>
<dbReference type="Pfam" id="PF08241">
    <property type="entry name" value="Methyltransf_11"/>
    <property type="match status" value="1"/>
</dbReference>
<sequence length="330" mass="38735">LHLESLHFFTLQPKEVLSFEKIKLLNTNGILGLHDIEPRWPPESTEYRARDPSEASRQDNCILYEYCFFILSKENHLLKMEFFIYTAVTIIVWSLSVTCLLPFVIVLKISKTYRDMWFSWFFVRIVLGLWGPALARVRKRGFKFLEEHLMERKSKIPLEILEIGFGGGFNLPFYPKNSNLTALDMNESFIKYFEENRLKNPHVTYKKVVIAMAEDMSKIEDNSFDVVVCTYVLCSVENVRSALKEVKRVLKPGGKFFFIEHILYPNFSWKTILQILLNPIWKVYFNGCNINRHHDEEIKEVGFSNVVTKMCYPIDTLLYVRPMMIGIATK</sequence>
<keyword evidence="1" id="KW-0472">Membrane</keyword>
<protein>
    <recommendedName>
        <fullName evidence="2">Methyltransferase type 11 domain-containing protein</fullName>
    </recommendedName>
</protein>
<gene>
    <name evidence="3" type="ORF">LARSCL_LOCUS2632</name>
</gene>
<comment type="caution">
    <text evidence="3">The sequence shown here is derived from an EMBL/GenBank/DDBJ whole genome shotgun (WGS) entry which is preliminary data.</text>
</comment>
<dbReference type="Proteomes" id="UP001497382">
    <property type="component" value="Unassembled WGS sequence"/>
</dbReference>
<dbReference type="PANTHER" id="PTHR45036:SF1">
    <property type="entry name" value="METHYLTRANSFERASE LIKE 7A"/>
    <property type="match status" value="1"/>
</dbReference>
<dbReference type="Gene3D" id="3.40.50.150">
    <property type="entry name" value="Vaccinia Virus protein VP39"/>
    <property type="match status" value="1"/>
</dbReference>
<dbReference type="EMBL" id="CAXIEN010000018">
    <property type="protein sequence ID" value="CAL1265617.1"/>
    <property type="molecule type" value="Genomic_DNA"/>
</dbReference>
<dbReference type="InterPro" id="IPR029063">
    <property type="entry name" value="SAM-dependent_MTases_sf"/>
</dbReference>
<reference evidence="3 4" key="1">
    <citation type="submission" date="2024-04" db="EMBL/GenBank/DDBJ databases">
        <authorList>
            <person name="Rising A."/>
            <person name="Reimegard J."/>
            <person name="Sonavane S."/>
            <person name="Akerstrom W."/>
            <person name="Nylinder S."/>
            <person name="Hedman E."/>
            <person name="Kallberg Y."/>
        </authorList>
    </citation>
    <scope>NUCLEOTIDE SEQUENCE [LARGE SCALE GENOMIC DNA]</scope>
</reference>
<evidence type="ECO:0000256" key="1">
    <source>
        <dbReference type="SAM" id="Phobius"/>
    </source>
</evidence>
<proteinExistence type="predicted"/>
<dbReference type="SUPFAM" id="SSF53335">
    <property type="entry name" value="S-adenosyl-L-methionine-dependent methyltransferases"/>
    <property type="match status" value="1"/>
</dbReference>
<dbReference type="PANTHER" id="PTHR45036">
    <property type="entry name" value="METHYLTRANSFERASE LIKE 7B"/>
    <property type="match status" value="1"/>
</dbReference>
<feature type="domain" description="Methyltransferase type 11" evidence="2">
    <location>
        <begin position="161"/>
        <end position="258"/>
    </location>
</feature>
<dbReference type="CDD" id="cd02440">
    <property type="entry name" value="AdoMet_MTases"/>
    <property type="match status" value="1"/>
</dbReference>
<feature type="transmembrane region" description="Helical" evidence="1">
    <location>
        <begin position="117"/>
        <end position="135"/>
    </location>
</feature>
<evidence type="ECO:0000259" key="2">
    <source>
        <dbReference type="Pfam" id="PF08241"/>
    </source>
</evidence>
<feature type="transmembrane region" description="Helical" evidence="1">
    <location>
        <begin position="82"/>
        <end position="105"/>
    </location>
</feature>
<keyword evidence="1" id="KW-1133">Transmembrane helix</keyword>
<evidence type="ECO:0000313" key="3">
    <source>
        <dbReference type="EMBL" id="CAL1265617.1"/>
    </source>
</evidence>